<protein>
    <submittedName>
        <fullName evidence="1">Uncharacterized protein</fullName>
    </submittedName>
</protein>
<evidence type="ECO:0000313" key="1">
    <source>
        <dbReference type="EMBL" id="QNO54469.1"/>
    </source>
</evidence>
<dbReference type="EMBL" id="MT631581">
    <property type="protein sequence ID" value="QNO54469.1"/>
    <property type="molecule type" value="Genomic_DNA"/>
</dbReference>
<organism evidence="1">
    <name type="scientific">Candidatus Methanophaga sp. ANME-1 ERB7</name>
    <dbReference type="NCBI Taxonomy" id="2759913"/>
    <lineage>
        <taxon>Archaea</taxon>
        <taxon>Methanobacteriati</taxon>
        <taxon>Methanobacteriota</taxon>
        <taxon>Stenosarchaea group</taxon>
        <taxon>Methanomicrobia</taxon>
        <taxon>Candidatus Methanophagales</taxon>
        <taxon>Candidatus Methanophagaceae</taxon>
        <taxon>Candidatus Methanophaga</taxon>
    </lineage>
</organism>
<sequence>MLRIPVIYVRGKQAFSKKEGILRLLGKPTGVARDFAEEGRKLIHIIDKEARGTSPNFDVYDSLTTFMHIQVECGSETFAKLLVGIKARAVVRLPPKFSLEGFSDDERLLVGIIESGYSGSVEGVHDLIIENADDKSVEKFSKTKKRLIVKKEDYEKLKTENKKKIWGVLE</sequence>
<name>A0A7G9Z2I5_9EURY</name>
<reference evidence="1" key="1">
    <citation type="submission" date="2020-06" db="EMBL/GenBank/DDBJ databases">
        <title>Unique genomic features of the anaerobic methanotrophic archaea.</title>
        <authorList>
            <person name="Chadwick G.L."/>
            <person name="Skennerton C.T."/>
            <person name="Laso-Perez R."/>
            <person name="Leu A.O."/>
            <person name="Speth D.R."/>
            <person name="Yu H."/>
            <person name="Morgan-Lang C."/>
            <person name="Hatzenpichler R."/>
            <person name="Goudeau D."/>
            <person name="Malmstrom R."/>
            <person name="Brazelton W.J."/>
            <person name="Woyke T."/>
            <person name="Hallam S.J."/>
            <person name="Tyson G.W."/>
            <person name="Wegener G."/>
            <person name="Boetius A."/>
            <person name="Orphan V."/>
        </authorList>
    </citation>
    <scope>NUCLEOTIDE SEQUENCE</scope>
</reference>
<gene>
    <name evidence="1" type="ORF">FMKGKFDM_00002</name>
</gene>
<proteinExistence type="predicted"/>
<dbReference type="AlphaFoldDB" id="A0A7G9Z2I5"/>
<accession>A0A7G9Z2I5</accession>